<dbReference type="EMBL" id="JACSDZ010000001">
    <property type="protein sequence ID" value="KAF7418364.1"/>
    <property type="molecule type" value="Genomic_DNA"/>
</dbReference>
<organism evidence="1 2">
    <name type="scientific">Vespula germanica</name>
    <name type="common">German yellow jacket</name>
    <name type="synonym">Paravespula germanica</name>
    <dbReference type="NCBI Taxonomy" id="30212"/>
    <lineage>
        <taxon>Eukaryota</taxon>
        <taxon>Metazoa</taxon>
        <taxon>Ecdysozoa</taxon>
        <taxon>Arthropoda</taxon>
        <taxon>Hexapoda</taxon>
        <taxon>Insecta</taxon>
        <taxon>Pterygota</taxon>
        <taxon>Neoptera</taxon>
        <taxon>Endopterygota</taxon>
        <taxon>Hymenoptera</taxon>
        <taxon>Apocrita</taxon>
        <taxon>Aculeata</taxon>
        <taxon>Vespoidea</taxon>
        <taxon>Vespidae</taxon>
        <taxon>Vespinae</taxon>
        <taxon>Vespula</taxon>
    </lineage>
</organism>
<dbReference type="AlphaFoldDB" id="A0A834NUS8"/>
<gene>
    <name evidence="1" type="ORF">HZH68_001017</name>
</gene>
<evidence type="ECO:0000313" key="2">
    <source>
        <dbReference type="Proteomes" id="UP000617340"/>
    </source>
</evidence>
<dbReference type="Proteomes" id="UP000617340">
    <property type="component" value="Unassembled WGS sequence"/>
</dbReference>
<keyword evidence="2" id="KW-1185">Reference proteome</keyword>
<protein>
    <submittedName>
        <fullName evidence="1">Uncharacterized protein</fullName>
    </submittedName>
</protein>
<reference evidence="1" key="1">
    <citation type="journal article" date="2020" name="G3 (Bethesda)">
        <title>High-Quality Assemblies for Three Invasive Social Wasps from the &lt;i&gt;Vespula&lt;/i&gt; Genus.</title>
        <authorList>
            <person name="Harrop T.W.R."/>
            <person name="Guhlin J."/>
            <person name="McLaughlin G.M."/>
            <person name="Permina E."/>
            <person name="Stockwell P."/>
            <person name="Gilligan J."/>
            <person name="Le Lec M.F."/>
            <person name="Gruber M.A.M."/>
            <person name="Quinn O."/>
            <person name="Lovegrove M."/>
            <person name="Duncan E.J."/>
            <person name="Remnant E.J."/>
            <person name="Van Eeckhoven J."/>
            <person name="Graham B."/>
            <person name="Knapp R.A."/>
            <person name="Langford K.W."/>
            <person name="Kronenberg Z."/>
            <person name="Press M.O."/>
            <person name="Eacker S.M."/>
            <person name="Wilson-Rankin E.E."/>
            <person name="Purcell J."/>
            <person name="Lester P.J."/>
            <person name="Dearden P.K."/>
        </authorList>
    </citation>
    <scope>NUCLEOTIDE SEQUENCE</scope>
    <source>
        <strain evidence="1">Linc-1</strain>
    </source>
</reference>
<sequence>MGKKRELPEDVKIVATTISQGVHLAYSAHTTASASTGCRCCYGCCDSRNVRAGFELYTCSLAVCYNAELYPSTTVVQQQQSGQFRLPTTMLRLWPYHSALTVGQPFGEA</sequence>
<proteinExistence type="predicted"/>
<accession>A0A834NUS8</accession>
<comment type="caution">
    <text evidence="1">The sequence shown here is derived from an EMBL/GenBank/DDBJ whole genome shotgun (WGS) entry which is preliminary data.</text>
</comment>
<evidence type="ECO:0000313" key="1">
    <source>
        <dbReference type="EMBL" id="KAF7418364.1"/>
    </source>
</evidence>
<name>A0A834NUS8_VESGE</name>